<dbReference type="GO" id="GO:0016020">
    <property type="term" value="C:membrane"/>
    <property type="evidence" value="ECO:0007669"/>
    <property type="project" value="TreeGrafter"/>
</dbReference>
<dbReference type="Pfam" id="PF01237">
    <property type="entry name" value="Oxysterol_BP"/>
    <property type="match status" value="1"/>
</dbReference>
<name>R9NYQ7_PSEHS</name>
<dbReference type="PANTHER" id="PTHR10972">
    <property type="entry name" value="OXYSTEROL-BINDING PROTEIN-RELATED"/>
    <property type="match status" value="1"/>
</dbReference>
<dbReference type="eggNOG" id="KOG2210">
    <property type="taxonomic scope" value="Eukaryota"/>
</dbReference>
<dbReference type="PROSITE" id="PS01013">
    <property type="entry name" value="OSBP"/>
    <property type="match status" value="1"/>
</dbReference>
<dbReference type="InterPro" id="IPR000648">
    <property type="entry name" value="Oxysterol-bd"/>
</dbReference>
<evidence type="ECO:0000256" key="2">
    <source>
        <dbReference type="RuleBase" id="RU003844"/>
    </source>
</evidence>
<accession>R9NYQ7</accession>
<reference evidence="5" key="1">
    <citation type="journal article" date="2013" name="Genome Announc.">
        <title>Draft genome sequence of the basidiomycetous yeast-like fungus Pseudozyma hubeiensis SY62, which produces an abundant amount of the biosurfactant mannosylerythritol lipids.</title>
        <authorList>
            <person name="Konishi M."/>
            <person name="Hatada Y."/>
            <person name="Horiuchi J."/>
        </authorList>
    </citation>
    <scope>NUCLEOTIDE SEQUENCE [LARGE SCALE GENOMIC DNA]</scope>
    <source>
        <strain evidence="5">SY62</strain>
    </source>
</reference>
<sequence>MGEEEVGAAVPKEQRQGWGQFLKQIATFSGDLSSMTAPSFILSPVSLVEFPAYWGEHPDEFAKISSGKDEVERMNLVLRWFIGTLKGQFTARNTSMGSEKKPLNPILGELFLGKWPEKNGRGDTSLTAEQVSHHPPVTAYHIENKKAGVTLEGHCAQKTSFSGRTIQVKQVGHAIMRVKVAGRDKEELYLITLPNLLIEGLWYGSPYVELTGNSYIQSTSGLLTTLTYTGKGYFSGKAHSFKATIGAGGNTLYTVEGEWAGVSKYKGKSISGGSNEVFWDASTQREEVTVQDVEQQGDMESRKVWKTVANGIRTGDYDTASKDKSKIENAQRQKRKDEAAAGTPHQLEHFVHVEDDQEYSQLAAMFKGQPAHEDGYRNKPRVQ</sequence>
<dbReference type="InterPro" id="IPR018494">
    <property type="entry name" value="Oxysterol-bd_CS"/>
</dbReference>
<dbReference type="Gene3D" id="3.30.70.3490">
    <property type="match status" value="1"/>
</dbReference>
<dbReference type="GO" id="GO:0008142">
    <property type="term" value="F:oxysterol binding"/>
    <property type="evidence" value="ECO:0007669"/>
    <property type="project" value="TreeGrafter"/>
</dbReference>
<protein>
    <submittedName>
        <fullName evidence="4">Oxysterol binding protein</fullName>
    </submittedName>
</protein>
<dbReference type="Gene3D" id="6.10.250.1430">
    <property type="match status" value="1"/>
</dbReference>
<dbReference type="GeneID" id="24106682"/>
<dbReference type="AlphaFoldDB" id="R9NYQ7"/>
<dbReference type="STRING" id="1305764.R9NYQ7"/>
<dbReference type="HOGENOM" id="CLU_012334_0_0_1"/>
<evidence type="ECO:0000256" key="3">
    <source>
        <dbReference type="SAM" id="MobiDB-lite"/>
    </source>
</evidence>
<evidence type="ECO:0000313" key="5">
    <source>
        <dbReference type="Proteomes" id="UP000014071"/>
    </source>
</evidence>
<dbReference type="EMBL" id="DF238778">
    <property type="protein sequence ID" value="GAC93816.1"/>
    <property type="molecule type" value="Genomic_DNA"/>
</dbReference>
<feature type="compositionally biased region" description="Basic and acidic residues" evidence="3">
    <location>
        <begin position="315"/>
        <end position="339"/>
    </location>
</feature>
<comment type="similarity">
    <text evidence="1 2">Belongs to the OSBP family.</text>
</comment>
<dbReference type="InterPro" id="IPR037239">
    <property type="entry name" value="OSBP_sf"/>
</dbReference>
<organism evidence="4 5">
    <name type="scientific">Pseudozyma hubeiensis (strain SY62)</name>
    <name type="common">Yeast</name>
    <dbReference type="NCBI Taxonomy" id="1305764"/>
    <lineage>
        <taxon>Eukaryota</taxon>
        <taxon>Fungi</taxon>
        <taxon>Dikarya</taxon>
        <taxon>Basidiomycota</taxon>
        <taxon>Ustilaginomycotina</taxon>
        <taxon>Ustilaginomycetes</taxon>
        <taxon>Ustilaginales</taxon>
        <taxon>Ustilaginaceae</taxon>
        <taxon>Pseudozyma</taxon>
    </lineage>
</organism>
<dbReference type="FunFam" id="2.40.160.120:FF:000010">
    <property type="entry name" value="Oxysterol-binding protein homolog 4"/>
    <property type="match status" value="1"/>
</dbReference>
<dbReference type="Gene3D" id="1.10.287.2720">
    <property type="match status" value="1"/>
</dbReference>
<gene>
    <name evidence="4" type="ORF">PHSY_001381</name>
</gene>
<dbReference type="Proteomes" id="UP000014071">
    <property type="component" value="Unassembled WGS sequence"/>
</dbReference>
<keyword evidence="5" id="KW-1185">Reference proteome</keyword>
<dbReference type="SUPFAM" id="SSF144000">
    <property type="entry name" value="Oxysterol-binding protein-like"/>
    <property type="match status" value="1"/>
</dbReference>
<dbReference type="Gene3D" id="2.40.160.120">
    <property type="match status" value="1"/>
</dbReference>
<dbReference type="OrthoDB" id="14833at2759"/>
<dbReference type="PANTHER" id="PTHR10972:SF184">
    <property type="entry name" value="OXYSTEROL-BINDING PROTEIN HOMOLOG 4-RELATED"/>
    <property type="match status" value="1"/>
</dbReference>
<proteinExistence type="inferred from homology"/>
<dbReference type="GO" id="GO:0005829">
    <property type="term" value="C:cytosol"/>
    <property type="evidence" value="ECO:0007669"/>
    <property type="project" value="TreeGrafter"/>
</dbReference>
<dbReference type="FunFam" id="1.10.287.2720:FF:000004">
    <property type="entry name" value="Unplaced genomic scaffold supercont1.15, whole genome shotgun sequence"/>
    <property type="match status" value="1"/>
</dbReference>
<feature type="region of interest" description="Disordered" evidence="3">
    <location>
        <begin position="315"/>
        <end position="348"/>
    </location>
</feature>
<evidence type="ECO:0000256" key="1">
    <source>
        <dbReference type="ARBA" id="ARBA00008842"/>
    </source>
</evidence>
<evidence type="ECO:0000313" key="4">
    <source>
        <dbReference type="EMBL" id="GAC93816.1"/>
    </source>
</evidence>
<dbReference type="RefSeq" id="XP_012187403.1">
    <property type="nucleotide sequence ID" value="XM_012332013.1"/>
</dbReference>
<dbReference type="GO" id="GO:0120009">
    <property type="term" value="P:intermembrane lipid transfer"/>
    <property type="evidence" value="ECO:0007669"/>
    <property type="project" value="UniProtKB-ARBA"/>
</dbReference>